<dbReference type="PANTHER" id="PTHR12128">
    <property type="entry name" value="DIHYDRODIPICOLINATE SYNTHASE"/>
    <property type="match status" value="1"/>
</dbReference>
<dbReference type="PRINTS" id="PR00146">
    <property type="entry name" value="DHPICSNTHASE"/>
</dbReference>
<feature type="binding site" evidence="12 15">
    <location>
        <position position="54"/>
    </location>
    <ligand>
        <name>pyruvate</name>
        <dbReference type="ChEBI" id="CHEBI:15361"/>
    </ligand>
</feature>
<dbReference type="UniPathway" id="UPA00034">
    <property type="reaction ID" value="UER00017"/>
</dbReference>
<evidence type="ECO:0000256" key="10">
    <source>
        <dbReference type="ARBA" id="ARBA00023270"/>
    </source>
</evidence>
<comment type="catalytic activity">
    <reaction evidence="11 12">
        <text>L-aspartate 4-semialdehyde + pyruvate = (2S,4S)-4-hydroxy-2,3,4,5-tetrahydrodipicolinate + H2O + H(+)</text>
        <dbReference type="Rhea" id="RHEA:34171"/>
        <dbReference type="ChEBI" id="CHEBI:15361"/>
        <dbReference type="ChEBI" id="CHEBI:15377"/>
        <dbReference type="ChEBI" id="CHEBI:15378"/>
        <dbReference type="ChEBI" id="CHEBI:67139"/>
        <dbReference type="ChEBI" id="CHEBI:537519"/>
        <dbReference type="EC" id="4.3.3.7"/>
    </reaction>
</comment>
<evidence type="ECO:0000256" key="14">
    <source>
        <dbReference type="PIRSR" id="PIRSR001365-1"/>
    </source>
</evidence>
<dbReference type="PIRSF" id="PIRSF001365">
    <property type="entry name" value="DHDPS"/>
    <property type="match status" value="1"/>
</dbReference>
<dbReference type="GO" id="GO:0009089">
    <property type="term" value="P:lysine biosynthetic process via diaminopimelate"/>
    <property type="evidence" value="ECO:0007669"/>
    <property type="project" value="UniProtKB-UniRule"/>
</dbReference>
<evidence type="ECO:0000256" key="5">
    <source>
        <dbReference type="ARBA" id="ARBA00022490"/>
    </source>
</evidence>
<keyword evidence="7 12" id="KW-0220">Diaminopimelate biosynthesis</keyword>
<keyword evidence="8 12" id="KW-0457">Lysine biosynthesis</keyword>
<dbReference type="GO" id="GO:0005829">
    <property type="term" value="C:cytosol"/>
    <property type="evidence" value="ECO:0007669"/>
    <property type="project" value="TreeGrafter"/>
</dbReference>
<keyword evidence="10 12" id="KW-0704">Schiff base</keyword>
<evidence type="ECO:0000256" key="11">
    <source>
        <dbReference type="ARBA" id="ARBA00047836"/>
    </source>
</evidence>
<dbReference type="GO" id="GO:0008840">
    <property type="term" value="F:4-hydroxy-tetrahydrodipicolinate synthase activity"/>
    <property type="evidence" value="ECO:0007669"/>
    <property type="project" value="UniProtKB-UniRule"/>
</dbReference>
<comment type="pathway">
    <text evidence="2 12">Amino-acid biosynthesis; L-lysine biosynthesis via DAP pathway; (S)-tetrahydrodipicolinate from L-aspartate: step 3/4.</text>
</comment>
<evidence type="ECO:0000313" key="17">
    <source>
        <dbReference type="Proteomes" id="UP000004295"/>
    </source>
</evidence>
<evidence type="ECO:0000313" key="16">
    <source>
        <dbReference type="EMBL" id="EEN82444.1"/>
    </source>
</evidence>
<dbReference type="NCBIfam" id="TIGR00674">
    <property type="entry name" value="dapA"/>
    <property type="match status" value="1"/>
</dbReference>
<evidence type="ECO:0000256" key="1">
    <source>
        <dbReference type="ARBA" id="ARBA00003294"/>
    </source>
</evidence>
<dbReference type="SMART" id="SM01130">
    <property type="entry name" value="DHDPS"/>
    <property type="match status" value="1"/>
</dbReference>
<evidence type="ECO:0000256" key="4">
    <source>
        <dbReference type="ARBA" id="ARBA00012086"/>
    </source>
</evidence>
<feature type="active site" description="Schiff-base intermediate with substrate" evidence="12 14">
    <location>
        <position position="172"/>
    </location>
</feature>
<dbReference type="PANTHER" id="PTHR12128:SF66">
    <property type="entry name" value="4-HYDROXY-2-OXOGLUTARATE ALDOLASE, MITOCHONDRIAL"/>
    <property type="match status" value="1"/>
</dbReference>
<feature type="binding site" evidence="12 15">
    <location>
        <position position="214"/>
    </location>
    <ligand>
        <name>pyruvate</name>
        <dbReference type="ChEBI" id="CHEBI:15361"/>
    </ligand>
</feature>
<sequence>MVYSPFPPAQFMGLGVALVTPFLVDGQVDYQSLGAIVRNIVASKADFIVVFGTTGESPVVTREEVEKVLSAVRREAGPNYPIVLGLGDNSTQRLIERLSLANSYDIQGILSVVPYYNKPSQEGIYQHFAAAAQTSDKPIILYNIRGRTGVDMDPDTVLRLRNNFPDKIVAIKEASGIEERVTKLASLLDPAFTILSGDDHSTLELIHQGANGAVSVVANAYPAWTKELIDLAGSERAVEIDNAFAACYRLLFDEGNPAGIKEWLYKMQLINTPTLRLPLTRVSDKLSQKMEQSIDTLMKLGAH</sequence>
<feature type="active site" description="Proton donor/acceptor" evidence="12 14">
    <location>
        <position position="142"/>
    </location>
</feature>
<evidence type="ECO:0000256" key="3">
    <source>
        <dbReference type="ARBA" id="ARBA00007592"/>
    </source>
</evidence>
<comment type="subunit">
    <text evidence="12">Homotetramer; dimer of dimers.</text>
</comment>
<comment type="similarity">
    <text evidence="3 12 13">Belongs to the DapA family.</text>
</comment>
<comment type="caution">
    <text evidence="12">Was originally thought to be a dihydrodipicolinate synthase (DHDPS), catalyzing the condensation of (S)-aspartate-beta-semialdehyde [(S)-ASA] and pyruvate to dihydrodipicolinate (DHDP). However, it was shown in E.coli that the product of the enzymatic reaction is not dihydrodipicolinate but in fact (4S)-4-hydroxy-2,3,4,5-tetrahydro-(2S)-dipicolinic acid (HTPA), and that the consecutive dehydration reaction leading to DHDP is not spontaneous but catalyzed by DapB.</text>
</comment>
<reference evidence="16 17" key="1">
    <citation type="submission" date="2009-04" db="EMBL/GenBank/DDBJ databases">
        <authorList>
            <person name="Sebastian Y."/>
            <person name="Madupu R."/>
            <person name="Durkin A.S."/>
            <person name="Torralba M."/>
            <person name="Methe B."/>
            <person name="Sutton G.G."/>
            <person name="Strausberg R.L."/>
            <person name="Nelson K.E."/>
        </authorList>
    </citation>
    <scope>NUCLEOTIDE SEQUENCE [LARGE SCALE GENOMIC DNA]</scope>
    <source>
        <strain evidence="17">ATCC 35406 / BCRC 14492 / JCM 8526 / NCTC 13058 / HG 370</strain>
    </source>
</reference>
<dbReference type="InterPro" id="IPR002220">
    <property type="entry name" value="DapA-like"/>
</dbReference>
<dbReference type="CDD" id="cd00950">
    <property type="entry name" value="DHDPS"/>
    <property type="match status" value="1"/>
</dbReference>
<evidence type="ECO:0000256" key="6">
    <source>
        <dbReference type="ARBA" id="ARBA00022605"/>
    </source>
</evidence>
<evidence type="ECO:0000256" key="15">
    <source>
        <dbReference type="PIRSR" id="PIRSR001365-2"/>
    </source>
</evidence>
<evidence type="ECO:0000256" key="12">
    <source>
        <dbReference type="HAMAP-Rule" id="MF_00418"/>
    </source>
</evidence>
<dbReference type="GeneID" id="93365967"/>
<dbReference type="HAMAP" id="MF_00418">
    <property type="entry name" value="DapA"/>
    <property type="match status" value="1"/>
</dbReference>
<dbReference type="AlphaFoldDB" id="C3JBV8"/>
<comment type="subcellular location">
    <subcellularLocation>
        <location evidence="12">Cytoplasm</location>
    </subcellularLocation>
</comment>
<feature type="site" description="Part of a proton relay during catalysis" evidence="12">
    <location>
        <position position="53"/>
    </location>
</feature>
<dbReference type="RefSeq" id="WP_004334281.1">
    <property type="nucleotide sequence ID" value="NZ_ACNN01000026.1"/>
</dbReference>
<dbReference type="EMBL" id="ACNN01000026">
    <property type="protein sequence ID" value="EEN82444.1"/>
    <property type="molecule type" value="Genomic_DNA"/>
</dbReference>
<accession>C3JBV8</accession>
<dbReference type="Pfam" id="PF00701">
    <property type="entry name" value="DHDPS"/>
    <property type="match status" value="1"/>
</dbReference>
<comment type="function">
    <text evidence="1 12">Catalyzes the condensation of (S)-aspartate-beta-semialdehyde [(S)-ASA] and pyruvate to 4-hydroxy-tetrahydrodipicolinate (HTPA).</text>
</comment>
<evidence type="ECO:0000256" key="7">
    <source>
        <dbReference type="ARBA" id="ARBA00022915"/>
    </source>
</evidence>
<name>C3JBV8_POREA</name>
<evidence type="ECO:0000256" key="13">
    <source>
        <dbReference type="PIRNR" id="PIRNR001365"/>
    </source>
</evidence>
<dbReference type="STRING" id="553175.POREN0001_1844"/>
<protein>
    <recommendedName>
        <fullName evidence="4 12">4-hydroxy-tetrahydrodipicolinate synthase</fullName>
        <shortName evidence="12">HTPA synthase</shortName>
        <ecNumber evidence="4 12">4.3.3.7</ecNumber>
    </recommendedName>
</protein>
<feature type="site" description="Part of a proton relay during catalysis" evidence="12">
    <location>
        <position position="116"/>
    </location>
</feature>
<dbReference type="SUPFAM" id="SSF51569">
    <property type="entry name" value="Aldolase"/>
    <property type="match status" value="1"/>
</dbReference>
<evidence type="ECO:0000256" key="9">
    <source>
        <dbReference type="ARBA" id="ARBA00023239"/>
    </source>
</evidence>
<gene>
    <name evidence="12 16" type="primary">dapA</name>
    <name evidence="16" type="ORF">POREN0001_1844</name>
</gene>
<keyword evidence="5 12" id="KW-0963">Cytoplasm</keyword>
<dbReference type="InterPro" id="IPR013785">
    <property type="entry name" value="Aldolase_TIM"/>
</dbReference>
<keyword evidence="9 12" id="KW-0456">Lyase</keyword>
<organism evidence="16 17">
    <name type="scientific">Porphyromonas endodontalis (strain ATCC 35406 / DSM 24491 / JCM 8526 / CCUG 16442 / BCRC 14492 / NCTC 13058 / HG 370)</name>
    <name type="common">Bacteroides endodontalis</name>
    <dbReference type="NCBI Taxonomy" id="553175"/>
    <lineage>
        <taxon>Bacteria</taxon>
        <taxon>Pseudomonadati</taxon>
        <taxon>Bacteroidota</taxon>
        <taxon>Bacteroidia</taxon>
        <taxon>Bacteroidales</taxon>
        <taxon>Porphyromonadaceae</taxon>
        <taxon>Porphyromonas</taxon>
    </lineage>
</organism>
<evidence type="ECO:0000256" key="8">
    <source>
        <dbReference type="ARBA" id="ARBA00023154"/>
    </source>
</evidence>
<evidence type="ECO:0000256" key="2">
    <source>
        <dbReference type="ARBA" id="ARBA00005120"/>
    </source>
</evidence>
<dbReference type="Proteomes" id="UP000004295">
    <property type="component" value="Unassembled WGS sequence"/>
</dbReference>
<dbReference type="GO" id="GO:0019877">
    <property type="term" value="P:diaminopimelate biosynthetic process"/>
    <property type="evidence" value="ECO:0007669"/>
    <property type="project" value="UniProtKB-UniRule"/>
</dbReference>
<dbReference type="EC" id="4.3.3.7" evidence="4 12"/>
<keyword evidence="6 12" id="KW-0028">Amino-acid biosynthesis</keyword>
<dbReference type="eggNOG" id="COG0329">
    <property type="taxonomic scope" value="Bacteria"/>
</dbReference>
<dbReference type="InterPro" id="IPR005263">
    <property type="entry name" value="DapA"/>
</dbReference>
<proteinExistence type="inferred from homology"/>
<dbReference type="Gene3D" id="3.20.20.70">
    <property type="entry name" value="Aldolase class I"/>
    <property type="match status" value="1"/>
</dbReference>
<keyword evidence="17" id="KW-1185">Reference proteome</keyword>
<comment type="caution">
    <text evidence="16">The sequence shown here is derived from an EMBL/GenBank/DDBJ whole genome shotgun (WGS) entry which is preliminary data.</text>
</comment>